<protein>
    <recommendedName>
        <fullName evidence="3">XRE family transcriptional regulator</fullName>
    </recommendedName>
</protein>
<name>A0A2A4T9J9_9DELT</name>
<accession>A0A2A4T9J9</accession>
<evidence type="ECO:0000313" key="2">
    <source>
        <dbReference type="Proteomes" id="UP000218113"/>
    </source>
</evidence>
<comment type="caution">
    <text evidence="1">The sequence shown here is derived from an EMBL/GenBank/DDBJ whole genome shotgun (WGS) entry which is preliminary data.</text>
</comment>
<proteinExistence type="predicted"/>
<dbReference type="AlphaFoldDB" id="A0A2A4T9J9"/>
<organism evidence="1 2">
    <name type="scientific">SAR324 cluster bacterium</name>
    <dbReference type="NCBI Taxonomy" id="2024889"/>
    <lineage>
        <taxon>Bacteria</taxon>
        <taxon>Deltaproteobacteria</taxon>
        <taxon>SAR324 cluster</taxon>
    </lineage>
</organism>
<sequence length="71" mass="7689">MTPKEAKNLIKKLGLTGVGFAELMGKSRSYVSDFNTDGVPENIAIILTLSLELKEFGSDPISIIKNLINHG</sequence>
<dbReference type="Proteomes" id="UP000218113">
    <property type="component" value="Unassembled WGS sequence"/>
</dbReference>
<gene>
    <name evidence="1" type="ORF">COB67_02665</name>
</gene>
<evidence type="ECO:0000313" key="1">
    <source>
        <dbReference type="EMBL" id="PCI30208.1"/>
    </source>
</evidence>
<reference evidence="2" key="1">
    <citation type="submission" date="2017-08" db="EMBL/GenBank/DDBJ databases">
        <title>A dynamic microbial community with high functional redundancy inhabits the cold, oxic subseafloor aquifer.</title>
        <authorList>
            <person name="Tully B.J."/>
            <person name="Wheat C.G."/>
            <person name="Glazer B.T."/>
            <person name="Huber J.A."/>
        </authorList>
    </citation>
    <scope>NUCLEOTIDE SEQUENCE [LARGE SCALE GENOMIC DNA]</scope>
</reference>
<evidence type="ECO:0008006" key="3">
    <source>
        <dbReference type="Google" id="ProtNLM"/>
    </source>
</evidence>
<dbReference type="EMBL" id="NVSR01000007">
    <property type="protein sequence ID" value="PCI30208.1"/>
    <property type="molecule type" value="Genomic_DNA"/>
</dbReference>